<proteinExistence type="predicted"/>
<reference evidence="1" key="1">
    <citation type="submission" date="2021-02" db="EMBL/GenBank/DDBJ databases">
        <authorList>
            <person name="Dougan E. K."/>
            <person name="Rhodes N."/>
            <person name="Thang M."/>
            <person name="Chan C."/>
        </authorList>
    </citation>
    <scope>NUCLEOTIDE SEQUENCE</scope>
</reference>
<dbReference type="Proteomes" id="UP000601435">
    <property type="component" value="Unassembled WGS sequence"/>
</dbReference>
<evidence type="ECO:0000313" key="1">
    <source>
        <dbReference type="EMBL" id="CAE7861607.1"/>
    </source>
</evidence>
<accession>A0A813ADT2</accession>
<dbReference type="EMBL" id="CAJNJA010057286">
    <property type="protein sequence ID" value="CAE7861607.1"/>
    <property type="molecule type" value="Genomic_DNA"/>
</dbReference>
<comment type="caution">
    <text evidence="1">The sequence shown here is derived from an EMBL/GenBank/DDBJ whole genome shotgun (WGS) entry which is preliminary data.</text>
</comment>
<sequence length="179" mass="20688">MLCDSCVRQISSLLRRETCTRSRCHGHRCFLPLLRPSRSRSRLCGRMMTLVTSAGHTAVRSWMRAPPQRAAQLLARSRFRFGSYLRQTLRKWWITRRRSSRKSRTERRHKDGVTKPTFGVCCRHPGSASWRQADATAKTVFSRSGVPCQAYMRRESLQNRESAMQSWSHGSFLTPTTIA</sequence>
<evidence type="ECO:0000313" key="2">
    <source>
        <dbReference type="Proteomes" id="UP000601435"/>
    </source>
</evidence>
<gene>
    <name evidence="1" type="ORF">SNEC2469_LOCUS27309</name>
</gene>
<organism evidence="1 2">
    <name type="scientific">Symbiodinium necroappetens</name>
    <dbReference type="NCBI Taxonomy" id="1628268"/>
    <lineage>
        <taxon>Eukaryota</taxon>
        <taxon>Sar</taxon>
        <taxon>Alveolata</taxon>
        <taxon>Dinophyceae</taxon>
        <taxon>Suessiales</taxon>
        <taxon>Symbiodiniaceae</taxon>
        <taxon>Symbiodinium</taxon>
    </lineage>
</organism>
<protein>
    <submittedName>
        <fullName evidence="1">Uncharacterized protein</fullName>
    </submittedName>
</protein>
<dbReference type="OrthoDB" id="10307138at2759"/>
<keyword evidence="2" id="KW-1185">Reference proteome</keyword>
<dbReference type="AlphaFoldDB" id="A0A813ADT2"/>
<name>A0A813ADT2_9DINO</name>